<dbReference type="InterPro" id="IPR009319">
    <property type="entry name" value="Phage_A118_VSP1"/>
</dbReference>
<dbReference type="RefSeq" id="WP_096919581.1">
    <property type="nucleotide sequence ID" value="NZ_CP029487.1"/>
</dbReference>
<accession>A0A4P9C623</accession>
<dbReference type="EMBL" id="CP029487">
    <property type="protein sequence ID" value="QCT70837.1"/>
    <property type="molecule type" value="Genomic_DNA"/>
</dbReference>
<dbReference type="Proteomes" id="UP000218387">
    <property type="component" value="Chromosome"/>
</dbReference>
<dbReference type="Pfam" id="PF06152">
    <property type="entry name" value="Phage_min_cap2"/>
    <property type="match status" value="1"/>
</dbReference>
<dbReference type="GO" id="GO:0005198">
    <property type="term" value="F:structural molecule activity"/>
    <property type="evidence" value="ECO:0007669"/>
    <property type="project" value="InterPro"/>
</dbReference>
<evidence type="ECO:0008006" key="3">
    <source>
        <dbReference type="Google" id="ProtNLM"/>
    </source>
</evidence>
<dbReference type="GO" id="GO:0008237">
    <property type="term" value="F:metallopeptidase activity"/>
    <property type="evidence" value="ECO:0007669"/>
    <property type="project" value="InterPro"/>
</dbReference>
<sequence length="638" mass="72624">MLTPAQYDLIADSMTGLFQDLEDFIIQDFVRRITSAGTMTETAKWQARRAKEMGLSTEAIRKAVQTALQVSDKQLDYLFEQWGVEMLKPENTALNALGKKAVDVRTHEELSQIFEAILHQTKGEIRNITGSLGFAERVKGKIVFKPIAKYFQDQMDFVQLQVQSGALDYNSAVRQAIKKMADSGLRTVDYASGWSNHLDVAARRATLTGANQLSGQMTDALGEETGCNFVEVTAHAGARNTGSGPANHAGWQGKVYCRKGSTKEYPNLYQATGLGTGEGLKGWNCRHDYNNFWPGISKRTWTDKELKNIDPEPIFYKGRKYDHYTANQHQREIERSIRKTKRELIGYNAADDTEAFTTASVRLRRQKKEYQTFSRAADLRIKPERHQVYQFDRSISQKAIQAERNYWKQLAEKQKGAIIKSRKTRFFESHVGQHGASENYKAAIKDRFDNGTRKAKRVFQKYVPTDSIGSGTQKGVAHYSPKENKVYMNFAADERNPKGAGVTYFHEHGHYIDHATRINGQSRVELSNALKADYKQYLKDYQDKHHIKYIDDVRSAISKEISDNTHSAVSDLFGGMSGNKCVGSWCHRKSYWKSSPDKLPSEAFAHFFEAQFNEERRKVLEHYFPSAMKEFKKILGGL</sequence>
<dbReference type="KEGG" id="emt:CPZ25_005670"/>
<dbReference type="AlphaFoldDB" id="A0A4P9C623"/>
<gene>
    <name evidence="1" type="ORF">CPZ25_005670</name>
</gene>
<evidence type="ECO:0000313" key="1">
    <source>
        <dbReference type="EMBL" id="QCT70837.1"/>
    </source>
</evidence>
<name>A0A4P9C623_EUBML</name>
<proteinExistence type="predicted"/>
<evidence type="ECO:0000313" key="2">
    <source>
        <dbReference type="Proteomes" id="UP000218387"/>
    </source>
</evidence>
<keyword evidence="2" id="KW-1185">Reference proteome</keyword>
<organism evidence="1 2">
    <name type="scientific">Eubacterium maltosivorans</name>
    <dbReference type="NCBI Taxonomy" id="2041044"/>
    <lineage>
        <taxon>Bacteria</taxon>
        <taxon>Bacillati</taxon>
        <taxon>Bacillota</taxon>
        <taxon>Clostridia</taxon>
        <taxon>Eubacteriales</taxon>
        <taxon>Eubacteriaceae</taxon>
        <taxon>Eubacterium</taxon>
    </lineage>
</organism>
<dbReference type="Gene3D" id="3.40.390.10">
    <property type="entry name" value="Collagenase (Catalytic Domain)"/>
    <property type="match status" value="1"/>
</dbReference>
<reference evidence="1 2" key="1">
    <citation type="submission" date="2018-05" db="EMBL/GenBank/DDBJ databases">
        <title>Genome comparison of Eubacterium sp.</title>
        <authorList>
            <person name="Feng Y."/>
            <person name="Sanchez-Andrea I."/>
            <person name="Stams A.J.M."/>
            <person name="De Vos W.M."/>
        </authorList>
    </citation>
    <scope>NUCLEOTIDE SEQUENCE [LARGE SCALE GENOMIC DNA]</scope>
    <source>
        <strain evidence="1 2">YI</strain>
    </source>
</reference>
<protein>
    <recommendedName>
        <fullName evidence="3">Minor capsid protein</fullName>
    </recommendedName>
</protein>
<dbReference type="InterPro" id="IPR024079">
    <property type="entry name" value="MetalloPept_cat_dom_sf"/>
</dbReference>